<gene>
    <name evidence="7" type="ORF">GCM10022416_59080</name>
</gene>
<feature type="transmembrane region" description="Helical" evidence="6">
    <location>
        <begin position="165"/>
        <end position="183"/>
    </location>
</feature>
<dbReference type="PIRSF" id="PIRSF035875">
    <property type="entry name" value="RNase_BN"/>
    <property type="match status" value="1"/>
</dbReference>
<evidence type="ECO:0000256" key="6">
    <source>
        <dbReference type="SAM" id="Phobius"/>
    </source>
</evidence>
<comment type="caution">
    <text evidence="7">The sequence shown here is derived from an EMBL/GenBank/DDBJ whole genome shotgun (WGS) entry which is preliminary data.</text>
</comment>
<keyword evidence="4 6" id="KW-1133">Transmembrane helix</keyword>
<feature type="transmembrane region" description="Helical" evidence="6">
    <location>
        <begin position="12"/>
        <end position="31"/>
    </location>
</feature>
<dbReference type="PANTHER" id="PTHR30213:SF0">
    <property type="entry name" value="UPF0761 MEMBRANE PROTEIN YIHY"/>
    <property type="match status" value="1"/>
</dbReference>
<keyword evidence="3 6" id="KW-0812">Transmembrane</keyword>
<feature type="transmembrane region" description="Helical" evidence="6">
    <location>
        <begin position="77"/>
        <end position="98"/>
    </location>
</feature>
<reference evidence="8" key="1">
    <citation type="journal article" date="2019" name="Int. J. Syst. Evol. Microbiol.">
        <title>The Global Catalogue of Microorganisms (GCM) 10K type strain sequencing project: providing services to taxonomists for standard genome sequencing and annotation.</title>
        <authorList>
            <consortium name="The Broad Institute Genomics Platform"/>
            <consortium name="The Broad Institute Genome Sequencing Center for Infectious Disease"/>
            <person name="Wu L."/>
            <person name="Ma J."/>
        </authorList>
    </citation>
    <scope>NUCLEOTIDE SEQUENCE [LARGE SCALE GENOMIC DNA]</scope>
    <source>
        <strain evidence="8">JCM 17316</strain>
    </source>
</reference>
<dbReference type="EMBL" id="BAABDO010000157">
    <property type="protein sequence ID" value="GAA4157510.1"/>
    <property type="molecule type" value="Genomic_DNA"/>
</dbReference>
<dbReference type="RefSeq" id="WP_345025037.1">
    <property type="nucleotide sequence ID" value="NZ_BAABDO010000157.1"/>
</dbReference>
<comment type="subcellular location">
    <subcellularLocation>
        <location evidence="1">Cell membrane</location>
        <topology evidence="1">Multi-pass membrane protein</topology>
    </subcellularLocation>
</comment>
<evidence type="ECO:0000313" key="7">
    <source>
        <dbReference type="EMBL" id="GAA4157510.1"/>
    </source>
</evidence>
<dbReference type="PANTHER" id="PTHR30213">
    <property type="entry name" value="INNER MEMBRANE PROTEIN YHJD"/>
    <property type="match status" value="1"/>
</dbReference>
<accession>A0ABP7ZH05</accession>
<evidence type="ECO:0000256" key="2">
    <source>
        <dbReference type="ARBA" id="ARBA00022475"/>
    </source>
</evidence>
<organism evidence="7 8">
    <name type="scientific">Actinomadura keratinilytica</name>
    <dbReference type="NCBI Taxonomy" id="547461"/>
    <lineage>
        <taxon>Bacteria</taxon>
        <taxon>Bacillati</taxon>
        <taxon>Actinomycetota</taxon>
        <taxon>Actinomycetes</taxon>
        <taxon>Streptosporangiales</taxon>
        <taxon>Thermomonosporaceae</taxon>
        <taxon>Actinomadura</taxon>
    </lineage>
</organism>
<feature type="transmembrane region" description="Helical" evidence="6">
    <location>
        <begin position="195"/>
        <end position="212"/>
    </location>
</feature>
<sequence>MLGLSAEAGFWALLSLTPLLLVLVAGIGYLTPLFGTHVVTDVETRILTAAEQILAPSAVQQVVKPVLADVLRHGNGGIVSAGFVLSLWTGSAAMSTYVNAITIAYQMRDIRSALRARVLAFGLYLGALATGIITLPVLVAVPGWIIAATPTTARPTLTPLVRYGYWPFLIVACTALLVTLYHLATPVRGPWRRDLPGAIVAMLLWLGGSLTLRWSLSAAITHNAAYGVLAAPAATLLFLYTTALAVLLGAELNAQLSRPPP</sequence>
<evidence type="ECO:0000256" key="1">
    <source>
        <dbReference type="ARBA" id="ARBA00004651"/>
    </source>
</evidence>
<dbReference type="Pfam" id="PF03631">
    <property type="entry name" value="Virul_fac_BrkB"/>
    <property type="match status" value="1"/>
</dbReference>
<protein>
    <submittedName>
        <fullName evidence="7">YihY/virulence factor BrkB family protein</fullName>
    </submittedName>
</protein>
<feature type="transmembrane region" description="Helical" evidence="6">
    <location>
        <begin position="224"/>
        <end position="248"/>
    </location>
</feature>
<keyword evidence="2" id="KW-1003">Cell membrane</keyword>
<evidence type="ECO:0000313" key="8">
    <source>
        <dbReference type="Proteomes" id="UP001500266"/>
    </source>
</evidence>
<evidence type="ECO:0000256" key="3">
    <source>
        <dbReference type="ARBA" id="ARBA00022692"/>
    </source>
</evidence>
<keyword evidence="5 6" id="KW-0472">Membrane</keyword>
<dbReference type="InterPro" id="IPR017039">
    <property type="entry name" value="Virul_fac_BrkB"/>
</dbReference>
<keyword evidence="8" id="KW-1185">Reference proteome</keyword>
<feature type="transmembrane region" description="Helical" evidence="6">
    <location>
        <begin position="118"/>
        <end position="145"/>
    </location>
</feature>
<evidence type="ECO:0000256" key="4">
    <source>
        <dbReference type="ARBA" id="ARBA00022989"/>
    </source>
</evidence>
<name>A0ABP7ZH05_9ACTN</name>
<dbReference type="Proteomes" id="UP001500266">
    <property type="component" value="Unassembled WGS sequence"/>
</dbReference>
<proteinExistence type="predicted"/>
<evidence type="ECO:0000256" key="5">
    <source>
        <dbReference type="ARBA" id="ARBA00023136"/>
    </source>
</evidence>